<protein>
    <submittedName>
        <fullName evidence="1">Uncharacterized protein</fullName>
    </submittedName>
</protein>
<keyword evidence="2" id="KW-1185">Reference proteome</keyword>
<gene>
    <name evidence="1" type="ORF">CLV80_10114</name>
</gene>
<name>A0A2T0W3X1_9RHOB</name>
<dbReference type="EMBL" id="PVTP01000001">
    <property type="protein sequence ID" value="PRY80164.1"/>
    <property type="molecule type" value="Genomic_DNA"/>
</dbReference>
<organism evidence="1 2">
    <name type="scientific">Yoonia maritima</name>
    <dbReference type="NCBI Taxonomy" id="1435347"/>
    <lineage>
        <taxon>Bacteria</taxon>
        <taxon>Pseudomonadati</taxon>
        <taxon>Pseudomonadota</taxon>
        <taxon>Alphaproteobacteria</taxon>
        <taxon>Rhodobacterales</taxon>
        <taxon>Paracoccaceae</taxon>
        <taxon>Yoonia</taxon>
    </lineage>
</organism>
<evidence type="ECO:0000313" key="1">
    <source>
        <dbReference type="EMBL" id="PRY80164.1"/>
    </source>
</evidence>
<reference evidence="1 2" key="1">
    <citation type="submission" date="2018-03" db="EMBL/GenBank/DDBJ databases">
        <title>Genomic Encyclopedia of Archaeal and Bacterial Type Strains, Phase II (KMG-II): from individual species to whole genera.</title>
        <authorList>
            <person name="Goeker M."/>
        </authorList>
    </citation>
    <scope>NUCLEOTIDE SEQUENCE [LARGE SCALE GENOMIC DNA]</scope>
    <source>
        <strain evidence="1 2">DSM 101533</strain>
    </source>
</reference>
<proteinExistence type="predicted"/>
<dbReference type="AlphaFoldDB" id="A0A2T0W3X1"/>
<dbReference type="Proteomes" id="UP000238007">
    <property type="component" value="Unassembled WGS sequence"/>
</dbReference>
<sequence>MRRHIINKIGQMADFAIKNEWVAEAQSAIMFMCDS</sequence>
<accession>A0A2T0W3X1</accession>
<evidence type="ECO:0000313" key="2">
    <source>
        <dbReference type="Proteomes" id="UP000238007"/>
    </source>
</evidence>
<comment type="caution">
    <text evidence="1">The sequence shown here is derived from an EMBL/GenBank/DDBJ whole genome shotgun (WGS) entry which is preliminary data.</text>
</comment>